<accession>A0ABQ8AFA4</accession>
<organism evidence="1 2">
    <name type="scientific">Brassica napus</name>
    <name type="common">Rape</name>
    <dbReference type="NCBI Taxonomy" id="3708"/>
    <lineage>
        <taxon>Eukaryota</taxon>
        <taxon>Viridiplantae</taxon>
        <taxon>Streptophyta</taxon>
        <taxon>Embryophyta</taxon>
        <taxon>Tracheophyta</taxon>
        <taxon>Spermatophyta</taxon>
        <taxon>Magnoliopsida</taxon>
        <taxon>eudicotyledons</taxon>
        <taxon>Gunneridae</taxon>
        <taxon>Pentapetalae</taxon>
        <taxon>rosids</taxon>
        <taxon>malvids</taxon>
        <taxon>Brassicales</taxon>
        <taxon>Brassicaceae</taxon>
        <taxon>Brassiceae</taxon>
        <taxon>Brassica</taxon>
    </lineage>
</organism>
<dbReference type="Proteomes" id="UP000824890">
    <property type="component" value="Unassembled WGS sequence"/>
</dbReference>
<name>A0ABQ8AFA4_BRANA</name>
<reference evidence="1 2" key="1">
    <citation type="submission" date="2021-05" db="EMBL/GenBank/DDBJ databases">
        <title>Genome Assembly of Synthetic Allotetraploid Brassica napus Reveals Homoeologous Exchanges between Subgenomes.</title>
        <authorList>
            <person name="Davis J.T."/>
        </authorList>
    </citation>
    <scope>NUCLEOTIDE SEQUENCE [LARGE SCALE GENOMIC DNA]</scope>
    <source>
        <strain evidence="2">cv. Da-Ae</strain>
        <tissue evidence="1">Seedling</tissue>
    </source>
</reference>
<gene>
    <name evidence="1" type="ORF">HID58_053502</name>
</gene>
<sequence>MRNETDGSYSASVTIANYVMDHHFEQPWRLAVIWGEADTYCLNNVTLPRQNVRNCIGGTVIIPRLEKADLTKSSRSFQVSVSHSNRGYRGKLPSDVTLMTTRGIAYESECDSMEQVTDVHLNTWRTTCILSIAKATKFHKIHDTEEL</sequence>
<proteinExistence type="predicted"/>
<keyword evidence="2" id="KW-1185">Reference proteome</keyword>
<dbReference type="EMBL" id="JAGKQM010000013">
    <property type="protein sequence ID" value="KAH0891073.1"/>
    <property type="molecule type" value="Genomic_DNA"/>
</dbReference>
<protein>
    <submittedName>
        <fullName evidence="1">Uncharacterized protein</fullName>
    </submittedName>
</protein>
<comment type="caution">
    <text evidence="1">The sequence shown here is derived from an EMBL/GenBank/DDBJ whole genome shotgun (WGS) entry which is preliminary data.</text>
</comment>
<evidence type="ECO:0000313" key="1">
    <source>
        <dbReference type="EMBL" id="KAH0891073.1"/>
    </source>
</evidence>
<evidence type="ECO:0000313" key="2">
    <source>
        <dbReference type="Proteomes" id="UP000824890"/>
    </source>
</evidence>